<organism evidence="1">
    <name type="scientific">Mesorhizobium sp. WSM2240</name>
    <dbReference type="NCBI Taxonomy" id="3228851"/>
    <lineage>
        <taxon>Bacteria</taxon>
        <taxon>Pseudomonadati</taxon>
        <taxon>Pseudomonadota</taxon>
        <taxon>Alphaproteobacteria</taxon>
        <taxon>Hyphomicrobiales</taxon>
        <taxon>Phyllobacteriaceae</taxon>
        <taxon>Mesorhizobium</taxon>
    </lineage>
</organism>
<evidence type="ECO:0000313" key="1">
    <source>
        <dbReference type="EMBL" id="XCG51971.1"/>
    </source>
</evidence>
<gene>
    <name evidence="1" type="ORF">ABVK50_29360</name>
</gene>
<dbReference type="AlphaFoldDB" id="A0AAU8CYC4"/>
<reference evidence="1" key="1">
    <citation type="submission" date="2024-06" db="EMBL/GenBank/DDBJ databases">
        <title>Mesorhizobium karijinii sp. nov., a symbiont of the iconic Swainsona formosa from arid Australia.</title>
        <authorList>
            <person name="Hill Y.J."/>
            <person name="Watkin E.L.J."/>
            <person name="O'Hara G.W."/>
            <person name="Terpolilli J."/>
            <person name="Tye M.L."/>
            <person name="Kohlmeier M.G."/>
        </authorList>
    </citation>
    <scope>NUCLEOTIDE SEQUENCE</scope>
    <source>
        <strain evidence="1">WSM2240</strain>
        <plasmid evidence="1">pMk2240B</plasmid>
    </source>
</reference>
<keyword evidence="1" id="KW-0614">Plasmid</keyword>
<accession>A0AAU8CYC4</accession>
<sequence>MIEDEIVLGKEIDPETFRIDMASELCTALAALDAPRELLEIVGSWGDTMDDDETLRHLRSYNQSGTFYSKIICQS</sequence>
<protein>
    <submittedName>
        <fullName evidence="1">Uncharacterized protein</fullName>
    </submittedName>
</protein>
<name>A0AAU8CYC4_9HYPH</name>
<dbReference type="RefSeq" id="WP_353646233.1">
    <property type="nucleotide sequence ID" value="NZ_CP159255.1"/>
</dbReference>
<proteinExistence type="predicted"/>
<geneLocation type="plasmid" evidence="1">
    <name>pMk2240B</name>
</geneLocation>
<dbReference type="EMBL" id="CP159255">
    <property type="protein sequence ID" value="XCG51971.1"/>
    <property type="molecule type" value="Genomic_DNA"/>
</dbReference>